<dbReference type="Proteomes" id="UP000076532">
    <property type="component" value="Unassembled WGS sequence"/>
</dbReference>
<dbReference type="EMBL" id="KV417483">
    <property type="protein sequence ID" value="KZP33047.1"/>
    <property type="molecule type" value="Genomic_DNA"/>
</dbReference>
<keyword evidence="2" id="KW-1185">Reference proteome</keyword>
<proteinExistence type="predicted"/>
<accession>A0A166VTM0</accession>
<sequence>MKVIIAARARRKGFRKLHSWAFVWAQVGAAEYSMSLLVTGRHGETPLNQLTTFIALILI</sequence>
<dbReference type="AlphaFoldDB" id="A0A166VTM0"/>
<organism evidence="1 2">
    <name type="scientific">Athelia psychrophila</name>
    <dbReference type="NCBI Taxonomy" id="1759441"/>
    <lineage>
        <taxon>Eukaryota</taxon>
        <taxon>Fungi</taxon>
        <taxon>Dikarya</taxon>
        <taxon>Basidiomycota</taxon>
        <taxon>Agaricomycotina</taxon>
        <taxon>Agaricomycetes</taxon>
        <taxon>Agaricomycetidae</taxon>
        <taxon>Atheliales</taxon>
        <taxon>Atheliaceae</taxon>
        <taxon>Athelia</taxon>
    </lineage>
</organism>
<reference evidence="1 2" key="1">
    <citation type="journal article" date="2016" name="Mol. Biol. Evol.">
        <title>Comparative Genomics of Early-Diverging Mushroom-Forming Fungi Provides Insights into the Origins of Lignocellulose Decay Capabilities.</title>
        <authorList>
            <person name="Nagy L.G."/>
            <person name="Riley R."/>
            <person name="Tritt A."/>
            <person name="Adam C."/>
            <person name="Daum C."/>
            <person name="Floudas D."/>
            <person name="Sun H."/>
            <person name="Yadav J.S."/>
            <person name="Pangilinan J."/>
            <person name="Larsson K.H."/>
            <person name="Matsuura K."/>
            <person name="Barry K."/>
            <person name="Labutti K."/>
            <person name="Kuo R."/>
            <person name="Ohm R.A."/>
            <person name="Bhattacharya S.S."/>
            <person name="Shirouzu T."/>
            <person name="Yoshinaga Y."/>
            <person name="Martin F.M."/>
            <person name="Grigoriev I.V."/>
            <person name="Hibbett D.S."/>
        </authorList>
    </citation>
    <scope>NUCLEOTIDE SEQUENCE [LARGE SCALE GENOMIC DNA]</scope>
    <source>
        <strain evidence="1 2">CBS 109695</strain>
    </source>
</reference>
<gene>
    <name evidence="1" type="ORF">FIBSPDRAFT_847655</name>
</gene>
<protein>
    <submittedName>
        <fullName evidence="1">Uncharacterized protein</fullName>
    </submittedName>
</protein>
<evidence type="ECO:0000313" key="2">
    <source>
        <dbReference type="Proteomes" id="UP000076532"/>
    </source>
</evidence>
<evidence type="ECO:0000313" key="1">
    <source>
        <dbReference type="EMBL" id="KZP33047.1"/>
    </source>
</evidence>
<name>A0A166VTM0_9AGAM</name>